<name>A0ABP9L9Q4_9GAMM</name>
<organism evidence="1 2">
    <name type="scientific">Lysobacter panacisoli</name>
    <dbReference type="NCBI Taxonomy" id="1255263"/>
    <lineage>
        <taxon>Bacteria</taxon>
        <taxon>Pseudomonadati</taxon>
        <taxon>Pseudomonadota</taxon>
        <taxon>Gammaproteobacteria</taxon>
        <taxon>Lysobacterales</taxon>
        <taxon>Lysobacteraceae</taxon>
        <taxon>Lysobacter</taxon>
    </lineage>
</organism>
<gene>
    <name evidence="1" type="ORF">GCM10025759_12910</name>
</gene>
<evidence type="ECO:0000313" key="2">
    <source>
        <dbReference type="Proteomes" id="UP001501083"/>
    </source>
</evidence>
<keyword evidence="2" id="KW-1185">Reference proteome</keyword>
<protein>
    <submittedName>
        <fullName evidence="1">GIY-YIG nuclease family protein</fullName>
    </submittedName>
</protein>
<accession>A0ABP9L9Q4</accession>
<dbReference type="RefSeq" id="WP_158986852.1">
    <property type="nucleotide sequence ID" value="NZ_BAABKY010000002.1"/>
</dbReference>
<evidence type="ECO:0000313" key="1">
    <source>
        <dbReference type="EMBL" id="GAA5072681.1"/>
    </source>
</evidence>
<reference evidence="2" key="1">
    <citation type="journal article" date="2019" name="Int. J. Syst. Evol. Microbiol.">
        <title>The Global Catalogue of Microorganisms (GCM) 10K type strain sequencing project: providing services to taxonomists for standard genome sequencing and annotation.</title>
        <authorList>
            <consortium name="The Broad Institute Genomics Platform"/>
            <consortium name="The Broad Institute Genome Sequencing Center for Infectious Disease"/>
            <person name="Wu L."/>
            <person name="Ma J."/>
        </authorList>
    </citation>
    <scope>NUCLEOTIDE SEQUENCE [LARGE SCALE GENOMIC DNA]</scope>
    <source>
        <strain evidence="2">JCM 19212</strain>
    </source>
</reference>
<dbReference type="Proteomes" id="UP001501083">
    <property type="component" value="Unassembled WGS sequence"/>
</dbReference>
<sequence>MAFLRSSDPDTHGPSEGACFLYVLPCAYEDLLKLGFSRHPLERMQALHPRYYEFFDLDRALLVETDTVRDARDLELRFGRALTEHGAPSPLTVRREAAGHTEWYRGAYRRLADEARQLRAQGHVVHEPLRPWLRKQLENHAQGLYDWAVALLESVQHEPAQLDAPELVGLRRRVVDALDAYVALDLDLDQHLPPALSQWQRMRVR</sequence>
<comment type="caution">
    <text evidence="1">The sequence shown here is derived from an EMBL/GenBank/DDBJ whole genome shotgun (WGS) entry which is preliminary data.</text>
</comment>
<dbReference type="EMBL" id="BAABKY010000002">
    <property type="protein sequence ID" value="GAA5072681.1"/>
    <property type="molecule type" value="Genomic_DNA"/>
</dbReference>
<proteinExistence type="predicted"/>